<dbReference type="GO" id="GO:0016020">
    <property type="term" value="C:membrane"/>
    <property type="evidence" value="ECO:0007669"/>
    <property type="project" value="TreeGrafter"/>
</dbReference>
<dbReference type="PANTHER" id="PTHR45831">
    <property type="entry name" value="LD24721P"/>
    <property type="match status" value="1"/>
</dbReference>
<dbReference type="GO" id="GO:0060090">
    <property type="term" value="F:molecular adaptor activity"/>
    <property type="evidence" value="ECO:0007669"/>
    <property type="project" value="TreeGrafter"/>
</dbReference>
<dbReference type="AlphaFoldDB" id="A0A9P3L9Z9"/>
<keyword evidence="2 3" id="KW-0802">TPR repeat</keyword>
<dbReference type="Proteomes" id="UP000703269">
    <property type="component" value="Unassembled WGS sequence"/>
</dbReference>
<keyword evidence="5" id="KW-1185">Reference proteome</keyword>
<dbReference type="Gene3D" id="1.25.40.10">
    <property type="entry name" value="Tetratricopeptide repeat domain"/>
    <property type="match status" value="1"/>
</dbReference>
<organism evidence="4 5">
    <name type="scientific">Phanerochaete sordida</name>
    <dbReference type="NCBI Taxonomy" id="48140"/>
    <lineage>
        <taxon>Eukaryota</taxon>
        <taxon>Fungi</taxon>
        <taxon>Dikarya</taxon>
        <taxon>Basidiomycota</taxon>
        <taxon>Agaricomycotina</taxon>
        <taxon>Agaricomycetes</taxon>
        <taxon>Polyporales</taxon>
        <taxon>Phanerochaetaceae</taxon>
        <taxon>Phanerochaete</taxon>
    </lineage>
</organism>
<protein>
    <submittedName>
        <fullName evidence="4">TPR-like protein</fullName>
    </submittedName>
</protein>
<keyword evidence="1" id="KW-0677">Repeat</keyword>
<evidence type="ECO:0000256" key="3">
    <source>
        <dbReference type="PROSITE-ProRule" id="PRU00339"/>
    </source>
</evidence>
<accession>A0A9P3L9Z9</accession>
<evidence type="ECO:0000256" key="1">
    <source>
        <dbReference type="ARBA" id="ARBA00022737"/>
    </source>
</evidence>
<dbReference type="PROSITE" id="PS50005">
    <property type="entry name" value="TPR"/>
    <property type="match status" value="1"/>
</dbReference>
<dbReference type="GO" id="GO:0006620">
    <property type="term" value="P:post-translational protein targeting to endoplasmic reticulum membrane"/>
    <property type="evidence" value="ECO:0007669"/>
    <property type="project" value="TreeGrafter"/>
</dbReference>
<dbReference type="InterPro" id="IPR047150">
    <property type="entry name" value="SGT"/>
</dbReference>
<dbReference type="InterPro" id="IPR019734">
    <property type="entry name" value="TPR_rpt"/>
</dbReference>
<evidence type="ECO:0000256" key="2">
    <source>
        <dbReference type="ARBA" id="ARBA00022803"/>
    </source>
</evidence>
<dbReference type="SMART" id="SM00028">
    <property type="entry name" value="TPR"/>
    <property type="match status" value="3"/>
</dbReference>
<dbReference type="GO" id="GO:0072380">
    <property type="term" value="C:TRC complex"/>
    <property type="evidence" value="ECO:0007669"/>
    <property type="project" value="TreeGrafter"/>
</dbReference>
<evidence type="ECO:0000313" key="5">
    <source>
        <dbReference type="Proteomes" id="UP000703269"/>
    </source>
</evidence>
<name>A0A9P3L9Z9_9APHY</name>
<evidence type="ECO:0000313" key="4">
    <source>
        <dbReference type="EMBL" id="GJE87836.1"/>
    </source>
</evidence>
<dbReference type="InterPro" id="IPR011990">
    <property type="entry name" value="TPR-like_helical_dom_sf"/>
</dbReference>
<reference evidence="4 5" key="1">
    <citation type="submission" date="2021-08" db="EMBL/GenBank/DDBJ databases">
        <title>Draft Genome Sequence of Phanerochaete sordida strain YK-624.</title>
        <authorList>
            <person name="Mori T."/>
            <person name="Dohra H."/>
            <person name="Suzuki T."/>
            <person name="Kawagishi H."/>
            <person name="Hirai H."/>
        </authorList>
    </citation>
    <scope>NUCLEOTIDE SEQUENCE [LARGE SCALE GENOMIC DNA]</scope>
    <source>
        <strain evidence="4 5">YK-624</strain>
    </source>
</reference>
<proteinExistence type="predicted"/>
<dbReference type="SUPFAM" id="SSF48452">
    <property type="entry name" value="TPR-like"/>
    <property type="match status" value="1"/>
</dbReference>
<feature type="repeat" description="TPR" evidence="3">
    <location>
        <begin position="82"/>
        <end position="115"/>
    </location>
</feature>
<sequence length="550" mass="61891">MSATGNTSEAAARAAALKDEGNKLYIAKKYSAAHTKYSEAIEADKENAVLWANRAACSLALNKLPAAEADCEKATQLNPQYTKAWARLGNIRKALCLWQPSLDAYMKALELLPASNLSQADKNIQRECELDIDFVKNKMKQKAVPLNPNAIISFDKDDYPWDRVLKLEKTMRSGEGWELYSSRWMLLEATLHYDDGMRGIRQVKALTLPNGNPGFSGVLGTIRHLVTALVTDHRVFRIEDREYPSYCNIQAIFEAQHDKASALVAAGSVEGTMAKLREMQGTENWETVLRAIETTIRLFVFRAFNEGSVQGDHSSALESYQLAIDLVEQCLKLWKDKSEKELGEVITRDFARGVRSMWLDCYLMAHKANPRQFTREKLRDAAQDMLREITALAEDEIFSLDEATAQHFAFYQYPRAQALGAIALCFREQAEALPKGSSEASSLLRHAADHYRQAAEIYPEDDECHCYYLAVTFDALVRCGGARFTEVLGVATKMKGALPKMRVLWEKSAMSQARDAQVAHAVAVEEQLLRLKQSGRIKFTDTVSMDMFRR</sequence>
<dbReference type="PANTHER" id="PTHR45831:SF5">
    <property type="entry name" value="STI1 DOMAIN-CONTAINING PROTEIN"/>
    <property type="match status" value="1"/>
</dbReference>
<comment type="caution">
    <text evidence="4">The sequence shown here is derived from an EMBL/GenBank/DDBJ whole genome shotgun (WGS) entry which is preliminary data.</text>
</comment>
<dbReference type="OrthoDB" id="2423701at2759"/>
<dbReference type="EMBL" id="BPQB01000007">
    <property type="protein sequence ID" value="GJE87836.1"/>
    <property type="molecule type" value="Genomic_DNA"/>
</dbReference>
<gene>
    <name evidence="4" type="ORF">PsYK624_039190</name>
</gene>